<keyword evidence="1" id="KW-1133">Transmembrane helix</keyword>
<dbReference type="Pfam" id="PF14155">
    <property type="entry name" value="DUF4307"/>
    <property type="match status" value="1"/>
</dbReference>
<proteinExistence type="predicted"/>
<sequence>MTTSVSKAAAPAESRRSRLGLVVIGIVAAVAAGGFGIITVYAGQTPGIVAQTVAYRVADTSVTINYTVAKGKGDEVRCTIDAYDKNFTVLSEQEVSVPAGKSSVEGTATLRTSERANGARIHDCRRL</sequence>
<keyword evidence="1" id="KW-0472">Membrane</keyword>
<comment type="caution">
    <text evidence="2">The sequence shown here is derived from an EMBL/GenBank/DDBJ whole genome shotgun (WGS) entry which is preliminary data.</text>
</comment>
<evidence type="ECO:0008006" key="4">
    <source>
        <dbReference type="Google" id="ProtNLM"/>
    </source>
</evidence>
<dbReference type="Proteomes" id="UP001501710">
    <property type="component" value="Unassembled WGS sequence"/>
</dbReference>
<evidence type="ECO:0000313" key="3">
    <source>
        <dbReference type="Proteomes" id="UP001501710"/>
    </source>
</evidence>
<dbReference type="RefSeq" id="WP_344888908.1">
    <property type="nucleotide sequence ID" value="NZ_BAABAS010000003.1"/>
</dbReference>
<evidence type="ECO:0000256" key="1">
    <source>
        <dbReference type="SAM" id="Phobius"/>
    </source>
</evidence>
<feature type="transmembrane region" description="Helical" evidence="1">
    <location>
        <begin position="21"/>
        <end position="42"/>
    </location>
</feature>
<protein>
    <recommendedName>
        <fullName evidence="4">DUF4307 domain-containing protein</fullName>
    </recommendedName>
</protein>
<accession>A0ABP8BTV0</accession>
<name>A0ABP8BTV0_9ACTN</name>
<keyword evidence="3" id="KW-1185">Reference proteome</keyword>
<organism evidence="2 3">
    <name type="scientific">Actinomadura meridiana</name>
    <dbReference type="NCBI Taxonomy" id="559626"/>
    <lineage>
        <taxon>Bacteria</taxon>
        <taxon>Bacillati</taxon>
        <taxon>Actinomycetota</taxon>
        <taxon>Actinomycetes</taxon>
        <taxon>Streptosporangiales</taxon>
        <taxon>Thermomonosporaceae</taxon>
        <taxon>Actinomadura</taxon>
    </lineage>
</organism>
<evidence type="ECO:0000313" key="2">
    <source>
        <dbReference type="EMBL" id="GAA4224782.1"/>
    </source>
</evidence>
<dbReference type="InterPro" id="IPR025443">
    <property type="entry name" value="DUF4307"/>
</dbReference>
<gene>
    <name evidence="2" type="ORF">GCM10022254_05040</name>
</gene>
<dbReference type="EMBL" id="BAABAS010000003">
    <property type="protein sequence ID" value="GAA4224782.1"/>
    <property type="molecule type" value="Genomic_DNA"/>
</dbReference>
<keyword evidence="1" id="KW-0812">Transmembrane</keyword>
<reference evidence="3" key="1">
    <citation type="journal article" date="2019" name="Int. J. Syst. Evol. Microbiol.">
        <title>The Global Catalogue of Microorganisms (GCM) 10K type strain sequencing project: providing services to taxonomists for standard genome sequencing and annotation.</title>
        <authorList>
            <consortium name="The Broad Institute Genomics Platform"/>
            <consortium name="The Broad Institute Genome Sequencing Center for Infectious Disease"/>
            <person name="Wu L."/>
            <person name="Ma J."/>
        </authorList>
    </citation>
    <scope>NUCLEOTIDE SEQUENCE [LARGE SCALE GENOMIC DNA]</scope>
    <source>
        <strain evidence="3">JCM 17440</strain>
    </source>
</reference>